<evidence type="ECO:0000256" key="1">
    <source>
        <dbReference type="SAM" id="Phobius"/>
    </source>
</evidence>
<feature type="transmembrane region" description="Helical" evidence="1">
    <location>
        <begin position="107"/>
        <end position="127"/>
    </location>
</feature>
<evidence type="ECO:0000313" key="2">
    <source>
        <dbReference type="EMBL" id="EKM59690.1"/>
    </source>
</evidence>
<dbReference type="STRING" id="650164.K5WJV2"/>
<dbReference type="RefSeq" id="XP_007392248.1">
    <property type="nucleotide sequence ID" value="XM_007392186.1"/>
</dbReference>
<reference evidence="2" key="1">
    <citation type="journal article" date="2012" name="BMC Genomics">
        <title>Comparative genomics of the white-rot fungi, Phanerochaete carnosa and P. chrysosporium, to elucidate the genetic basis of the distinct wood types they colonize.</title>
        <authorList>
            <person name="Suzuki H."/>
            <person name="MacDonald J."/>
            <person name="Syed K."/>
            <person name="Salamov A."/>
            <person name="Hori C."/>
            <person name="Aerts A."/>
            <person name="Henrissat B."/>
            <person name="Wiebenga A."/>
            <person name="vanKuyk P.A."/>
            <person name="Barry K."/>
            <person name="Lindquist E."/>
            <person name="LaButti K."/>
            <person name="Lapidus A."/>
            <person name="Lucas S."/>
            <person name="Coutinho P."/>
            <person name="Gong Y."/>
            <person name="Samejima M."/>
            <person name="Mahadevan R."/>
            <person name="Abou-Zaid M."/>
            <person name="de Vries R.P."/>
            <person name="Igarashi K."/>
            <person name="Yadav J.S."/>
            <person name="Grigoriev I.V."/>
            <person name="Master E.R."/>
        </authorList>
    </citation>
    <scope>NUCLEOTIDE SEQUENCE [LARGE SCALE GENOMIC DNA]</scope>
    <source>
        <strain evidence="2">HHB-10118-sp</strain>
    </source>
</reference>
<feature type="transmembrane region" description="Helical" evidence="1">
    <location>
        <begin position="80"/>
        <end position="100"/>
    </location>
</feature>
<dbReference type="HOGENOM" id="CLU_059054_0_0_1"/>
<organism evidence="2 3">
    <name type="scientific">Phanerochaete carnosa (strain HHB-10118-sp)</name>
    <name type="common">White-rot fungus</name>
    <name type="synonym">Peniophora carnosa</name>
    <dbReference type="NCBI Taxonomy" id="650164"/>
    <lineage>
        <taxon>Eukaryota</taxon>
        <taxon>Fungi</taxon>
        <taxon>Dikarya</taxon>
        <taxon>Basidiomycota</taxon>
        <taxon>Agaricomycotina</taxon>
        <taxon>Agaricomycetes</taxon>
        <taxon>Polyporales</taxon>
        <taxon>Phanerochaetaceae</taxon>
        <taxon>Phanerochaete</taxon>
    </lineage>
</organism>
<feature type="transmembrane region" description="Helical" evidence="1">
    <location>
        <begin position="160"/>
        <end position="180"/>
    </location>
</feature>
<dbReference type="Proteomes" id="UP000008370">
    <property type="component" value="Unassembled WGS sequence"/>
</dbReference>
<dbReference type="InParanoid" id="K5WJV2"/>
<keyword evidence="1" id="KW-0812">Transmembrane</keyword>
<protein>
    <submittedName>
        <fullName evidence="2">Uncharacterized protein</fullName>
    </submittedName>
</protein>
<accession>K5WJV2</accession>
<keyword evidence="3" id="KW-1185">Reference proteome</keyword>
<proteinExistence type="predicted"/>
<dbReference type="KEGG" id="pco:PHACADRAFT_137777"/>
<keyword evidence="1" id="KW-1133">Transmembrane helix</keyword>
<gene>
    <name evidence="2" type="ORF">PHACADRAFT_137777</name>
</gene>
<keyword evidence="1" id="KW-0472">Membrane</keyword>
<dbReference type="EMBL" id="JH930469">
    <property type="protein sequence ID" value="EKM59690.1"/>
    <property type="molecule type" value="Genomic_DNA"/>
</dbReference>
<dbReference type="GeneID" id="18908397"/>
<name>K5WJV2_PHACS</name>
<feature type="transmembrane region" description="Helical" evidence="1">
    <location>
        <begin position="36"/>
        <end position="60"/>
    </location>
</feature>
<dbReference type="OrthoDB" id="3197626at2759"/>
<evidence type="ECO:0000313" key="3">
    <source>
        <dbReference type="Proteomes" id="UP000008370"/>
    </source>
</evidence>
<sequence>MNLLFCLFGIYVWEIFRTSDFEWSLISRARKFSWPLVIFFFLCRYCMLFALIGILQHIIVTVPALTLTQFNCNALYTFNFWAGNMAILCASTSLMIRTVALWNKNRLVILLLATLGCAHWAILWRGMFVLKSTYSSDAKGCVIISTNHIFLNVSYFMSTFHLATMGVNFAVLLLTVMALARKRLHSHLWKLLFQDGLVNFSVTFVCNAAPAILNILNLDGACL</sequence>
<dbReference type="AlphaFoldDB" id="K5WJV2"/>